<evidence type="ECO:0000313" key="4">
    <source>
        <dbReference type="Proteomes" id="UP001597040"/>
    </source>
</evidence>
<keyword evidence="4" id="KW-1185">Reference proteome</keyword>
<dbReference type="InterPro" id="IPR011055">
    <property type="entry name" value="Dup_hybrid_motif"/>
</dbReference>
<dbReference type="PANTHER" id="PTHR21666">
    <property type="entry name" value="PEPTIDASE-RELATED"/>
    <property type="match status" value="1"/>
</dbReference>
<evidence type="ECO:0000313" key="3">
    <source>
        <dbReference type="EMBL" id="MFD1038616.1"/>
    </source>
</evidence>
<feature type="domain" description="M23ase beta-sheet core" evidence="2">
    <location>
        <begin position="154"/>
        <end position="244"/>
    </location>
</feature>
<dbReference type="PANTHER" id="PTHR21666:SF274">
    <property type="entry name" value="STAGE IV SPORULATION PROTEIN FA"/>
    <property type="match status" value="1"/>
</dbReference>
<gene>
    <name evidence="3" type="ORF">ACFQ3N_09450</name>
</gene>
<dbReference type="Proteomes" id="UP001597040">
    <property type="component" value="Unassembled WGS sequence"/>
</dbReference>
<keyword evidence="1" id="KW-1133">Transmembrane helix</keyword>
<dbReference type="EMBL" id="JBHTKJ010000021">
    <property type="protein sequence ID" value="MFD1038616.1"/>
    <property type="molecule type" value="Genomic_DNA"/>
</dbReference>
<name>A0ABW3LJN9_9BACI</name>
<dbReference type="RefSeq" id="WP_390361752.1">
    <property type="nucleotide sequence ID" value="NZ_JBHTKJ010000021.1"/>
</dbReference>
<keyword evidence="1" id="KW-0472">Membrane</keyword>
<keyword evidence="1" id="KW-0812">Transmembrane</keyword>
<dbReference type="Gene3D" id="2.70.70.10">
    <property type="entry name" value="Glucose Permease (Domain IIA)"/>
    <property type="match status" value="1"/>
</dbReference>
<feature type="transmembrane region" description="Helical" evidence="1">
    <location>
        <begin position="65"/>
        <end position="83"/>
    </location>
</feature>
<evidence type="ECO:0000256" key="1">
    <source>
        <dbReference type="SAM" id="Phobius"/>
    </source>
</evidence>
<organism evidence="3 4">
    <name type="scientific">Virgibacillus byunsanensis</name>
    <dbReference type="NCBI Taxonomy" id="570945"/>
    <lineage>
        <taxon>Bacteria</taxon>
        <taxon>Bacillati</taxon>
        <taxon>Bacillota</taxon>
        <taxon>Bacilli</taxon>
        <taxon>Bacillales</taxon>
        <taxon>Bacillaceae</taxon>
        <taxon>Virgibacillus</taxon>
    </lineage>
</organism>
<dbReference type="InterPro" id="IPR016047">
    <property type="entry name" value="M23ase_b-sheet_dom"/>
</dbReference>
<dbReference type="Pfam" id="PF01551">
    <property type="entry name" value="Peptidase_M23"/>
    <property type="match status" value="1"/>
</dbReference>
<proteinExistence type="predicted"/>
<accession>A0ABW3LJN9</accession>
<reference evidence="4" key="1">
    <citation type="journal article" date="2019" name="Int. J. Syst. Evol. Microbiol.">
        <title>The Global Catalogue of Microorganisms (GCM) 10K type strain sequencing project: providing services to taxonomists for standard genome sequencing and annotation.</title>
        <authorList>
            <consortium name="The Broad Institute Genomics Platform"/>
            <consortium name="The Broad Institute Genome Sequencing Center for Infectious Disease"/>
            <person name="Wu L."/>
            <person name="Ma J."/>
        </authorList>
    </citation>
    <scope>NUCLEOTIDE SEQUENCE [LARGE SCALE GENOMIC DNA]</scope>
    <source>
        <strain evidence="4">CCUG 56754</strain>
    </source>
</reference>
<sequence>MNKGVKKVRKSIVQRKKLRGLNTKEAYTKQITPSFLQEEEKHGYFPSFSDGPLPSKDKSSLVSGLMVKGVLAVILFLGVALLFQTNSSLLTEPREWTSTALTEEFPFARVNYWYQETFGSPLAFTPKNPVAEDNQLLALPVSGSVTESFQANGTGIMIATEEPSRVSVLREGVVIFAGNDRETNKTVVVQHPDGSKSTYGYLNSVDVHLYQFVGSNQQIGGFSPSTESQSFYFAIQKDKQYLDPVKVIQVDDQS</sequence>
<dbReference type="SUPFAM" id="SSF51261">
    <property type="entry name" value="Duplicated hybrid motif"/>
    <property type="match status" value="1"/>
</dbReference>
<protein>
    <submittedName>
        <fullName evidence="3">Peptidoglycan DD-metalloendopeptidase family protein</fullName>
    </submittedName>
</protein>
<comment type="caution">
    <text evidence="3">The sequence shown here is derived from an EMBL/GenBank/DDBJ whole genome shotgun (WGS) entry which is preliminary data.</text>
</comment>
<evidence type="ECO:0000259" key="2">
    <source>
        <dbReference type="Pfam" id="PF01551"/>
    </source>
</evidence>
<dbReference type="CDD" id="cd12797">
    <property type="entry name" value="M23_peptidase"/>
    <property type="match status" value="1"/>
</dbReference>
<dbReference type="InterPro" id="IPR050570">
    <property type="entry name" value="Cell_wall_metabolism_enzyme"/>
</dbReference>